<evidence type="ECO:0000256" key="1">
    <source>
        <dbReference type="SAM" id="MobiDB-lite"/>
    </source>
</evidence>
<evidence type="ECO:0008006" key="4">
    <source>
        <dbReference type="Google" id="ProtNLM"/>
    </source>
</evidence>
<organism evidence="2 3">
    <name type="scientific">Acetobacter estunensis</name>
    <dbReference type="NCBI Taxonomy" id="104097"/>
    <lineage>
        <taxon>Bacteria</taxon>
        <taxon>Pseudomonadati</taxon>
        <taxon>Pseudomonadota</taxon>
        <taxon>Alphaproteobacteria</taxon>
        <taxon>Acetobacterales</taxon>
        <taxon>Acetobacteraceae</taxon>
        <taxon>Acetobacter</taxon>
    </lineage>
</organism>
<evidence type="ECO:0000313" key="2">
    <source>
        <dbReference type="EMBL" id="NHO52429.1"/>
    </source>
</evidence>
<name>A0A967B4T3_9PROT</name>
<feature type="region of interest" description="Disordered" evidence="1">
    <location>
        <begin position="87"/>
        <end position="109"/>
    </location>
</feature>
<feature type="compositionally biased region" description="Basic and acidic residues" evidence="1">
    <location>
        <begin position="87"/>
        <end position="99"/>
    </location>
</feature>
<gene>
    <name evidence="2" type="ORF">GOB87_00400</name>
</gene>
<dbReference type="InterPro" id="IPR036412">
    <property type="entry name" value="HAD-like_sf"/>
</dbReference>
<sequence length="999" mass="110161">MSTDPHSLIAHSGLFDAAWYRARLPEHERDTPDLVAHFLTEGTRRHLNPGPLFCTDRYLTQCWHLVPGIDNALLHYLTQGIAEGRSAEGVEDRGLHNDRGPTTPTRLTPLPAPCPSIAVAIHAYHVDVFEHDILPRLHGFPCRTTLLISTDTDEKQRHIKHLLKDAELNATVLIRTAPNRGRNFGPLLSLFRNAILGHDLLLHLHTKKSLYTGTEQHGWRTTLFNNLLPTQEGIAGIIRRFTDDPTLGLLQPAPGPAVPWWAWTWLTNAPQAVPLLKRLNITPPAGYFDYPVGGMFWARTSALAPLLNLPWTSEDFPLEQGQTDSTLAHAIERCLSLVARATGHRVDEYDRSAGLIRIGTGRKNLDLYERITPSTLDAEIRTARTVSFDLFDTLLTRIALTSDTVHYTVADRLARTFPTLSPPGQQFVTLRSKAEHLARKAKFDTDDVTLADIHAALTTLTDWPREALDLARTEEIRIDQAILRPRPRVIDALRTARNAGCRTLLVSDTYLTRAELDPVLERTGIAPLIDEISLSSEHLARKDRGDMWDLLKAREDTTTLLHVGDNEQADIQRTADLGIRHQHVLSGLNRLRLSPLGPLVHASLAAPPGASAQLTQQHRLAGDLLLGPLITDLFGSPFLFPPTPGTRTDSLTAPITLDHPETVGRVLLGPLLTTFLARLALHPALTQLDRLYFLSREGVFLERLYTRLRERWRPDLPEGRVFPISRRVAISAAQAVRFDPDILARSGDGYRGTMAALLEARLGLVLPPDHSLHDLPIALPEDRATTRSLTLLLRPEIERQAALTREALLSFAAAQGMETHDGNRHGVVDVGYGATIQRHLQTVLGQPLTGFYMAAEPGTRRVEKTGGLAFGLLAADTAATTFRVDHSIFLESILTGPCGQTIGYDTTRTPPVPLTGPKGFSQHHFPILTRIIDGAESFLTDLLDSYGPHILPALTHGPTAALTPLKALKEGALLLSPDIADALFTEDAFCGRGEVAARP</sequence>
<accession>A0A967B4T3</accession>
<evidence type="ECO:0000313" key="3">
    <source>
        <dbReference type="Proteomes" id="UP000597459"/>
    </source>
</evidence>
<dbReference type="InterPro" id="IPR023214">
    <property type="entry name" value="HAD_sf"/>
</dbReference>
<reference evidence="2" key="1">
    <citation type="submission" date="2019-11" db="EMBL/GenBank/DDBJ databases">
        <title>Description of new Acetobacter species.</title>
        <authorList>
            <person name="Cleenwerck I."/>
            <person name="Sombolestani A.S."/>
        </authorList>
    </citation>
    <scope>NUCLEOTIDE SEQUENCE</scope>
    <source>
        <strain evidence="2">LMG 1626</strain>
    </source>
</reference>
<dbReference type="Gene3D" id="1.10.150.400">
    <property type="match status" value="1"/>
</dbReference>
<dbReference type="SUPFAM" id="SSF56784">
    <property type="entry name" value="HAD-like"/>
    <property type="match status" value="1"/>
</dbReference>
<dbReference type="RefSeq" id="WP_166312568.1">
    <property type="nucleotide sequence ID" value="NZ_WOTH01000001.1"/>
</dbReference>
<dbReference type="Proteomes" id="UP000597459">
    <property type="component" value="Unassembled WGS sequence"/>
</dbReference>
<dbReference type="Pfam" id="PF00702">
    <property type="entry name" value="Hydrolase"/>
    <property type="match status" value="1"/>
</dbReference>
<keyword evidence="3" id="KW-1185">Reference proteome</keyword>
<protein>
    <recommendedName>
        <fullName evidence="4">Rhamnan synthesis protein F</fullName>
    </recommendedName>
</protein>
<dbReference type="InterPro" id="IPR007739">
    <property type="entry name" value="RgpF"/>
</dbReference>
<dbReference type="Pfam" id="PF05045">
    <property type="entry name" value="RgpF"/>
    <property type="match status" value="1"/>
</dbReference>
<proteinExistence type="predicted"/>
<dbReference type="AlphaFoldDB" id="A0A967B4T3"/>
<dbReference type="Gene3D" id="3.40.50.1000">
    <property type="entry name" value="HAD superfamily/HAD-like"/>
    <property type="match status" value="1"/>
</dbReference>
<dbReference type="EMBL" id="WOTH01000001">
    <property type="protein sequence ID" value="NHO52429.1"/>
    <property type="molecule type" value="Genomic_DNA"/>
</dbReference>
<comment type="caution">
    <text evidence="2">The sequence shown here is derived from an EMBL/GenBank/DDBJ whole genome shotgun (WGS) entry which is preliminary data.</text>
</comment>